<sequence length="41" mass="4902">MVLETNNRTTTNDDFRLETKRDDELIKREATKIERSCEARC</sequence>
<protein>
    <submittedName>
        <fullName evidence="1">Uncharacterized protein</fullName>
    </submittedName>
</protein>
<proteinExistence type="predicted"/>
<dbReference type="EMBL" id="CP002922">
    <property type="protein sequence ID" value="AEM58874.1"/>
    <property type="molecule type" value="Genomic_DNA"/>
</dbReference>
<dbReference type="HOGENOM" id="CLU_3263671_0_0_2"/>
<dbReference type="KEGG" id="hhi:HAH_4199"/>
<evidence type="ECO:0000313" key="2">
    <source>
        <dbReference type="Proteomes" id="UP000005629"/>
    </source>
</evidence>
<accession>G0HYH3</accession>
<reference evidence="1 2" key="1">
    <citation type="journal article" date="2011" name="J. Bacteriol.">
        <title>Complete genome sequence of Haloarcula hispanica, a model haloarchaeon for studying genetics, metabolism, and virus-host interaction.</title>
        <authorList>
            <person name="Liu H."/>
            <person name="Wu Z."/>
            <person name="Li M."/>
            <person name="Zhang F."/>
            <person name="Zheng H."/>
            <person name="Han J."/>
            <person name="Liu J."/>
            <person name="Zhou J."/>
            <person name="Wang S."/>
            <person name="Xiang H."/>
        </authorList>
    </citation>
    <scope>NUCLEOTIDE SEQUENCE [LARGE SCALE GENOMIC DNA]</scope>
    <source>
        <strain evidence="2">ATCC 33960 / DSM 4426 / JCM 8911 / NBRC 102182 / NCIMB 2187 / VKM B-1755</strain>
    </source>
</reference>
<evidence type="ECO:0000313" key="1">
    <source>
        <dbReference type="EMBL" id="AEM58874.1"/>
    </source>
</evidence>
<name>G0HYH3_HALHT</name>
<dbReference type="Proteomes" id="UP000005629">
    <property type="component" value="Chromosome II"/>
</dbReference>
<dbReference type="AlphaFoldDB" id="G0HYH3"/>
<organism evidence="1 2">
    <name type="scientific">Haloarcula hispanica (strain ATCC 33960 / DSM 4426 / JCM 8911 / NBRC 102182 / NCIMB 2187 / VKM B-1755)</name>
    <dbReference type="NCBI Taxonomy" id="634497"/>
    <lineage>
        <taxon>Archaea</taxon>
        <taxon>Methanobacteriati</taxon>
        <taxon>Methanobacteriota</taxon>
        <taxon>Stenosarchaea group</taxon>
        <taxon>Halobacteria</taxon>
        <taxon>Halobacteriales</taxon>
        <taxon>Haloarculaceae</taxon>
        <taxon>Haloarcula</taxon>
    </lineage>
</organism>
<gene>
    <name evidence="1" type="ordered locus">HAH_4199</name>
</gene>